<dbReference type="Proteomes" id="UP000779574">
    <property type="component" value="Unassembled WGS sequence"/>
</dbReference>
<dbReference type="InterPro" id="IPR021151">
    <property type="entry name" value="GINS_A"/>
</dbReference>
<reference evidence="8" key="1">
    <citation type="journal article" date="2021" name="J Fungi (Basel)">
        <title>Virulence traits and population genomics of the black yeast Aureobasidium melanogenum.</title>
        <authorList>
            <person name="Cernosa A."/>
            <person name="Sun X."/>
            <person name="Gostincar C."/>
            <person name="Fang C."/>
            <person name="Gunde-Cimerman N."/>
            <person name="Song Z."/>
        </authorList>
    </citation>
    <scope>NUCLEOTIDE SEQUENCE</scope>
    <source>
        <strain evidence="8">EXF-9911</strain>
    </source>
</reference>
<feature type="domain" description="DNA replication complex GINS protein SLD5 C-terminal" evidence="7">
    <location>
        <begin position="94"/>
        <end position="149"/>
    </location>
</feature>
<reference evidence="8" key="2">
    <citation type="submission" date="2021-08" db="EMBL/GenBank/DDBJ databases">
        <authorList>
            <person name="Gostincar C."/>
            <person name="Sun X."/>
            <person name="Song Z."/>
            <person name="Gunde-Cimerman N."/>
        </authorList>
    </citation>
    <scope>NUCLEOTIDE SEQUENCE</scope>
    <source>
        <strain evidence="8">EXF-9911</strain>
    </source>
</reference>
<dbReference type="InterPro" id="IPR036224">
    <property type="entry name" value="GINS_bundle-like_dom_sf"/>
</dbReference>
<dbReference type="GO" id="GO:0006261">
    <property type="term" value="P:DNA-templated DNA replication"/>
    <property type="evidence" value="ECO:0007669"/>
    <property type="project" value="InterPro"/>
</dbReference>
<evidence type="ECO:0000259" key="6">
    <source>
        <dbReference type="Pfam" id="PF05916"/>
    </source>
</evidence>
<organism evidence="8 9">
    <name type="scientific">Aureobasidium melanogenum</name>
    <name type="common">Aureobasidium pullulans var. melanogenum</name>
    <dbReference type="NCBI Taxonomy" id="46634"/>
    <lineage>
        <taxon>Eukaryota</taxon>
        <taxon>Fungi</taxon>
        <taxon>Dikarya</taxon>
        <taxon>Ascomycota</taxon>
        <taxon>Pezizomycotina</taxon>
        <taxon>Dothideomycetes</taxon>
        <taxon>Dothideomycetidae</taxon>
        <taxon>Dothideales</taxon>
        <taxon>Saccotheciaceae</taxon>
        <taxon>Aureobasidium</taxon>
    </lineage>
</organism>
<dbReference type="AlphaFoldDB" id="A0A9P8JB42"/>
<dbReference type="PIRSF" id="PIRSF007764">
    <property type="entry name" value="Sld5"/>
    <property type="match status" value="1"/>
</dbReference>
<feature type="non-terminal residue" evidence="8">
    <location>
        <position position="1"/>
    </location>
</feature>
<dbReference type="PANTHER" id="PTHR21206">
    <property type="entry name" value="SLD5 PROTEIN"/>
    <property type="match status" value="1"/>
</dbReference>
<comment type="caution">
    <text evidence="8">The sequence shown here is derived from an EMBL/GenBank/DDBJ whole genome shotgun (WGS) entry which is preliminary data.</text>
</comment>
<dbReference type="GO" id="GO:0000811">
    <property type="term" value="C:GINS complex"/>
    <property type="evidence" value="ECO:0007669"/>
    <property type="project" value="TreeGrafter"/>
</dbReference>
<sequence length="149" mass="16669">MDPSANFNLIIIQTELERFKFLIRSFLRARIAKLDKYPHHHLPSPNLSATESQYLTHRVSLLSHHFSTSFLGSFPAQLQKLDDTAGGISMVDGPDVDAAVFVRVLRDAGHVEVQGEQGVGVVELRRGDVWCVRWSAVKEACLRGDVEMV</sequence>
<dbReference type="SUPFAM" id="SSF158573">
    <property type="entry name" value="GINS helical bundle-like"/>
    <property type="match status" value="1"/>
</dbReference>
<evidence type="ECO:0000256" key="4">
    <source>
        <dbReference type="ARBA" id="ARBA00022705"/>
    </source>
</evidence>
<dbReference type="Pfam" id="PF16922">
    <property type="entry name" value="SLD5_C"/>
    <property type="match status" value="1"/>
</dbReference>
<evidence type="ECO:0000256" key="3">
    <source>
        <dbReference type="ARBA" id="ARBA00014804"/>
    </source>
</evidence>
<dbReference type="PANTHER" id="PTHR21206:SF0">
    <property type="entry name" value="DNA REPLICATION COMPLEX GINS PROTEIN SLD5"/>
    <property type="match status" value="1"/>
</dbReference>
<dbReference type="Pfam" id="PF05916">
    <property type="entry name" value="Sld5"/>
    <property type="match status" value="1"/>
</dbReference>
<accession>A0A9P8JB42</accession>
<dbReference type="EMBL" id="JAHFXF010000166">
    <property type="protein sequence ID" value="KAG9694278.1"/>
    <property type="molecule type" value="Genomic_DNA"/>
</dbReference>
<proteinExistence type="inferred from homology"/>
<dbReference type="OrthoDB" id="338231at2759"/>
<dbReference type="SUPFAM" id="SSF160059">
    <property type="entry name" value="PriA/YqbF domain"/>
    <property type="match status" value="1"/>
</dbReference>
<protein>
    <recommendedName>
        <fullName evidence="3">DNA replication complex GINS protein SLD5</fullName>
    </recommendedName>
</protein>
<evidence type="ECO:0000256" key="2">
    <source>
        <dbReference type="ARBA" id="ARBA00008187"/>
    </source>
</evidence>
<keyword evidence="4" id="KW-0235">DNA replication</keyword>
<comment type="subcellular location">
    <subcellularLocation>
        <location evidence="1">Nucleus</location>
    </subcellularLocation>
</comment>
<evidence type="ECO:0000313" key="8">
    <source>
        <dbReference type="EMBL" id="KAG9694278.1"/>
    </source>
</evidence>
<evidence type="ECO:0000256" key="5">
    <source>
        <dbReference type="ARBA" id="ARBA00023242"/>
    </source>
</evidence>
<gene>
    <name evidence="8" type="ORF">KCU76_g5345</name>
</gene>
<dbReference type="GO" id="GO:0000727">
    <property type="term" value="P:double-strand break repair via break-induced replication"/>
    <property type="evidence" value="ECO:0007669"/>
    <property type="project" value="TreeGrafter"/>
</dbReference>
<dbReference type="InterPro" id="IPR008591">
    <property type="entry name" value="GINS_Sld5"/>
</dbReference>
<comment type="similarity">
    <text evidence="2">Belongs to the GINS4/SLD5 family.</text>
</comment>
<dbReference type="Gene3D" id="3.40.5.60">
    <property type="match status" value="1"/>
</dbReference>
<keyword evidence="5" id="KW-0539">Nucleus</keyword>
<dbReference type="InterPro" id="IPR031633">
    <property type="entry name" value="SLD5_C"/>
</dbReference>
<evidence type="ECO:0000259" key="7">
    <source>
        <dbReference type="Pfam" id="PF16922"/>
    </source>
</evidence>
<evidence type="ECO:0000256" key="1">
    <source>
        <dbReference type="ARBA" id="ARBA00004123"/>
    </source>
</evidence>
<name>A0A9P8JB42_AURME</name>
<dbReference type="Gene3D" id="1.20.58.1030">
    <property type="match status" value="1"/>
</dbReference>
<dbReference type="CDD" id="cd21692">
    <property type="entry name" value="GINS_B_Sld5"/>
    <property type="match status" value="1"/>
</dbReference>
<evidence type="ECO:0000313" key="9">
    <source>
        <dbReference type="Proteomes" id="UP000779574"/>
    </source>
</evidence>
<feature type="domain" description="GINS subunit" evidence="6">
    <location>
        <begin position="6"/>
        <end position="56"/>
    </location>
</feature>